<organism evidence="1 2">
    <name type="scientific">Dyadobacter soli</name>
    <dbReference type="NCBI Taxonomy" id="659014"/>
    <lineage>
        <taxon>Bacteria</taxon>
        <taxon>Pseudomonadati</taxon>
        <taxon>Bacteroidota</taxon>
        <taxon>Cytophagia</taxon>
        <taxon>Cytophagales</taxon>
        <taxon>Spirosomataceae</taxon>
        <taxon>Dyadobacter</taxon>
    </lineage>
</organism>
<sequence length="100" mass="11542">MTHEKIFVLETGRAVKVKVEGVLAEDLSKVSIQVDVLIRDPKEEAFRPPIGLTHPKYWKLKNLEPEKASALQIQYSGVHRKQIRKTVREFDKLHALEVQD</sequence>
<accession>A0A1G6X0Z0</accession>
<dbReference type="STRING" id="659014.SAMN04487996_10237"/>
<dbReference type="EMBL" id="FNAN01000002">
    <property type="protein sequence ID" value="SDD71761.1"/>
    <property type="molecule type" value="Genomic_DNA"/>
</dbReference>
<keyword evidence="2" id="KW-1185">Reference proteome</keyword>
<reference evidence="2" key="1">
    <citation type="submission" date="2016-10" db="EMBL/GenBank/DDBJ databases">
        <authorList>
            <person name="Varghese N."/>
            <person name="Submissions S."/>
        </authorList>
    </citation>
    <scope>NUCLEOTIDE SEQUENCE [LARGE SCALE GENOMIC DNA]</scope>
    <source>
        <strain evidence="2">DSM 25329</strain>
    </source>
</reference>
<protein>
    <submittedName>
        <fullName evidence="1">Uncharacterized protein</fullName>
    </submittedName>
</protein>
<proteinExistence type="predicted"/>
<name>A0A1G6X0Z0_9BACT</name>
<dbReference type="AlphaFoldDB" id="A0A1G6X0Z0"/>
<evidence type="ECO:0000313" key="2">
    <source>
        <dbReference type="Proteomes" id="UP000198748"/>
    </source>
</evidence>
<evidence type="ECO:0000313" key="1">
    <source>
        <dbReference type="EMBL" id="SDD71761.1"/>
    </source>
</evidence>
<gene>
    <name evidence="1" type="ORF">SAMN04487996_10237</name>
</gene>
<dbReference type="Proteomes" id="UP000198748">
    <property type="component" value="Unassembled WGS sequence"/>
</dbReference>
<dbReference type="OrthoDB" id="959738at2"/>